<dbReference type="EMBL" id="RCVZ01000014">
    <property type="protein sequence ID" value="RLQ93449.1"/>
    <property type="molecule type" value="Genomic_DNA"/>
</dbReference>
<dbReference type="Proteomes" id="UP000276770">
    <property type="component" value="Unassembled WGS sequence"/>
</dbReference>
<evidence type="ECO:0000313" key="2">
    <source>
        <dbReference type="EMBL" id="RLQ93449.1"/>
    </source>
</evidence>
<comment type="caution">
    <text evidence="2">The sequence shown here is derived from an EMBL/GenBank/DDBJ whole genome shotgun (WGS) entry which is preliminary data.</text>
</comment>
<organism evidence="2 3">
    <name type="scientific">Falsibacillus albus</name>
    <dbReference type="NCBI Taxonomy" id="2478915"/>
    <lineage>
        <taxon>Bacteria</taxon>
        <taxon>Bacillati</taxon>
        <taxon>Bacillota</taxon>
        <taxon>Bacilli</taxon>
        <taxon>Bacillales</taxon>
        <taxon>Bacillaceae</taxon>
        <taxon>Falsibacillus</taxon>
    </lineage>
</organism>
<keyword evidence="3" id="KW-1185">Reference proteome</keyword>
<gene>
    <name evidence="2" type="ORF">D9X91_17250</name>
</gene>
<evidence type="ECO:0000259" key="1">
    <source>
        <dbReference type="Pfam" id="PF11181"/>
    </source>
</evidence>
<dbReference type="OrthoDB" id="2353304at2"/>
<dbReference type="AlphaFoldDB" id="A0A3L7JTP8"/>
<name>A0A3L7JTP8_9BACI</name>
<reference evidence="2 3" key="1">
    <citation type="submission" date="2018-10" db="EMBL/GenBank/DDBJ databases">
        <title>Falsibacillus sp. genome draft.</title>
        <authorList>
            <person name="Shi S."/>
        </authorList>
    </citation>
    <scope>NUCLEOTIDE SEQUENCE [LARGE SCALE GENOMIC DNA]</scope>
    <source>
        <strain evidence="2 3">GY 10110</strain>
    </source>
</reference>
<accession>A0A3L7JTP8</accession>
<protein>
    <submittedName>
        <fullName evidence="2">General stress protein</fullName>
    </submittedName>
</protein>
<proteinExistence type="predicted"/>
<dbReference type="RefSeq" id="WP_121681901.1">
    <property type="nucleotide sequence ID" value="NZ_RCVZ01000014.1"/>
</dbReference>
<feature type="domain" description="General stress protein 17M-like" evidence="1">
    <location>
        <begin position="3"/>
        <end position="98"/>
    </location>
</feature>
<sequence>MYKVEVVQNGVEAVNLVEAFKSEGYGQEEIFIFAHNRDRSEDMSEATDTGEIGMREQGIFESFGNLFKSRGDELRSKMRSLGLTQVEADKYEAELDKGHLVLVATKEAHEMNNTKTY</sequence>
<dbReference type="InterPro" id="IPR025889">
    <property type="entry name" value="GSP17M-like_dom"/>
</dbReference>
<dbReference type="Pfam" id="PF11181">
    <property type="entry name" value="YflT"/>
    <property type="match status" value="1"/>
</dbReference>
<evidence type="ECO:0000313" key="3">
    <source>
        <dbReference type="Proteomes" id="UP000276770"/>
    </source>
</evidence>